<dbReference type="InParanoid" id="B0D0S9"/>
<evidence type="ECO:0000313" key="2">
    <source>
        <dbReference type="Proteomes" id="UP000001194"/>
    </source>
</evidence>
<dbReference type="AlphaFoldDB" id="B0D0S9"/>
<gene>
    <name evidence="1" type="ORF">LACBIDRAFT_313767</name>
</gene>
<sequence>MARLFTGQVHDIKSLAGRLSIISIFVLRRLRLRYSINPASCCSLVRRQLSPYDNLSRGCFVALGFHTY</sequence>
<dbReference type="HOGENOM" id="CLU_2794360_0_0_1"/>
<accession>B0D0S9</accession>
<dbReference type="KEGG" id="lbc:LACBIDRAFT_313767"/>
<organism evidence="2">
    <name type="scientific">Laccaria bicolor (strain S238N-H82 / ATCC MYA-4686)</name>
    <name type="common">Bicoloured deceiver</name>
    <name type="synonym">Laccaria laccata var. bicolor</name>
    <dbReference type="NCBI Taxonomy" id="486041"/>
    <lineage>
        <taxon>Eukaryota</taxon>
        <taxon>Fungi</taxon>
        <taxon>Dikarya</taxon>
        <taxon>Basidiomycota</taxon>
        <taxon>Agaricomycotina</taxon>
        <taxon>Agaricomycetes</taxon>
        <taxon>Agaricomycetidae</taxon>
        <taxon>Agaricales</taxon>
        <taxon>Agaricineae</taxon>
        <taxon>Hydnangiaceae</taxon>
        <taxon>Laccaria</taxon>
    </lineage>
</organism>
<proteinExistence type="predicted"/>
<dbReference type="RefSeq" id="XP_001877771.1">
    <property type="nucleotide sequence ID" value="XM_001877736.1"/>
</dbReference>
<dbReference type="Proteomes" id="UP000001194">
    <property type="component" value="Unassembled WGS sequence"/>
</dbReference>
<name>B0D0S9_LACBS</name>
<evidence type="ECO:0000313" key="1">
    <source>
        <dbReference type="EMBL" id="EDR11874.1"/>
    </source>
</evidence>
<reference evidence="1 2" key="1">
    <citation type="journal article" date="2008" name="Nature">
        <title>The genome of Laccaria bicolor provides insights into mycorrhizal symbiosis.</title>
        <authorList>
            <person name="Martin F."/>
            <person name="Aerts A."/>
            <person name="Ahren D."/>
            <person name="Brun A."/>
            <person name="Danchin E.G.J."/>
            <person name="Duchaussoy F."/>
            <person name="Gibon J."/>
            <person name="Kohler A."/>
            <person name="Lindquist E."/>
            <person name="Pereda V."/>
            <person name="Salamov A."/>
            <person name="Shapiro H.J."/>
            <person name="Wuyts J."/>
            <person name="Blaudez D."/>
            <person name="Buee M."/>
            <person name="Brokstein P."/>
            <person name="Canbaeck B."/>
            <person name="Cohen D."/>
            <person name="Courty P.E."/>
            <person name="Coutinho P.M."/>
            <person name="Delaruelle C."/>
            <person name="Detter J.C."/>
            <person name="Deveau A."/>
            <person name="DiFazio S."/>
            <person name="Duplessis S."/>
            <person name="Fraissinet-Tachet L."/>
            <person name="Lucic E."/>
            <person name="Frey-Klett P."/>
            <person name="Fourrey C."/>
            <person name="Feussner I."/>
            <person name="Gay G."/>
            <person name="Grimwood J."/>
            <person name="Hoegger P.J."/>
            <person name="Jain P."/>
            <person name="Kilaru S."/>
            <person name="Labbe J."/>
            <person name="Lin Y.C."/>
            <person name="Legue V."/>
            <person name="Le Tacon F."/>
            <person name="Marmeisse R."/>
            <person name="Melayah D."/>
            <person name="Montanini B."/>
            <person name="Muratet M."/>
            <person name="Nehls U."/>
            <person name="Niculita-Hirzel H."/>
            <person name="Oudot-Le Secq M.P."/>
            <person name="Peter M."/>
            <person name="Quesneville H."/>
            <person name="Rajashekar B."/>
            <person name="Reich M."/>
            <person name="Rouhier N."/>
            <person name="Schmutz J."/>
            <person name="Yin T."/>
            <person name="Chalot M."/>
            <person name="Henrissat B."/>
            <person name="Kuees U."/>
            <person name="Lucas S."/>
            <person name="Van de Peer Y."/>
            <person name="Podila G.K."/>
            <person name="Polle A."/>
            <person name="Pukkila P.J."/>
            <person name="Richardson P.M."/>
            <person name="Rouze P."/>
            <person name="Sanders I.R."/>
            <person name="Stajich J.E."/>
            <person name="Tunlid A."/>
            <person name="Tuskan G."/>
            <person name="Grigoriev I.V."/>
        </authorList>
    </citation>
    <scope>NUCLEOTIDE SEQUENCE [LARGE SCALE GENOMIC DNA]</scope>
    <source>
        <strain evidence="2">S238N-H82 / ATCC MYA-4686</strain>
    </source>
</reference>
<dbReference type="GeneID" id="6073350"/>
<dbReference type="EMBL" id="DS547095">
    <property type="protein sequence ID" value="EDR11874.1"/>
    <property type="molecule type" value="Genomic_DNA"/>
</dbReference>
<keyword evidence="2" id="KW-1185">Reference proteome</keyword>
<protein>
    <submittedName>
        <fullName evidence="1">Predicted protein</fullName>
    </submittedName>
</protein>